<evidence type="ECO:0000256" key="1">
    <source>
        <dbReference type="SAM" id="SignalP"/>
    </source>
</evidence>
<feature type="chain" id="PRO_5045706343" description="Cuticle protein" evidence="1">
    <location>
        <begin position="20"/>
        <end position="322"/>
    </location>
</feature>
<reference evidence="2 3" key="1">
    <citation type="submission" date="2024-08" db="EMBL/GenBank/DDBJ databases">
        <authorList>
            <person name="Cucini C."/>
            <person name="Frati F."/>
        </authorList>
    </citation>
    <scope>NUCLEOTIDE SEQUENCE [LARGE SCALE GENOMIC DNA]</scope>
</reference>
<evidence type="ECO:0008006" key="4">
    <source>
        <dbReference type="Google" id="ProtNLM"/>
    </source>
</evidence>
<evidence type="ECO:0000313" key="3">
    <source>
        <dbReference type="Proteomes" id="UP001642540"/>
    </source>
</evidence>
<organism evidence="2 3">
    <name type="scientific">Orchesella dallaii</name>
    <dbReference type="NCBI Taxonomy" id="48710"/>
    <lineage>
        <taxon>Eukaryota</taxon>
        <taxon>Metazoa</taxon>
        <taxon>Ecdysozoa</taxon>
        <taxon>Arthropoda</taxon>
        <taxon>Hexapoda</taxon>
        <taxon>Collembola</taxon>
        <taxon>Entomobryomorpha</taxon>
        <taxon>Entomobryoidea</taxon>
        <taxon>Orchesellidae</taxon>
        <taxon>Orchesellinae</taxon>
        <taxon>Orchesella</taxon>
    </lineage>
</organism>
<dbReference type="EMBL" id="CAXLJM020000007">
    <property type="protein sequence ID" value="CAL8074356.1"/>
    <property type="molecule type" value="Genomic_DNA"/>
</dbReference>
<keyword evidence="1" id="KW-0732">Signal</keyword>
<sequence length="322" mass="33308">MKSFLKIFSVVFVIGSSFGKVAHHHHHDHHAHYNGQRGYTTVLSSAPVLAKSAPVVLTKGVAAVRATAPVSYYSTAPVAHSHGAAVGYYSSPAHVHSHAAPVGYYNSAPAHVHSHAAPVGYYNSAPAFAYSGAPVQEQLALLSTAGKPKVYGQSIPAAAIRNVEQIMVTKTITPVVTKTTTHHTRAEPALSLGHVQGYSQAAVGHPKVAPVKFNTAYTSYSNPTVGINGPVVYSGPAVGFASGVVATAPGSGAVVAQPVVKSAAAYAPVGQAYSYLPGTALDYSTYGVDAHSVPIANFLELRSGKPVYAAAAVQPLSYGYKK</sequence>
<keyword evidence="3" id="KW-1185">Reference proteome</keyword>
<feature type="signal peptide" evidence="1">
    <location>
        <begin position="1"/>
        <end position="19"/>
    </location>
</feature>
<protein>
    <recommendedName>
        <fullName evidence="4">Cuticle protein</fullName>
    </recommendedName>
</protein>
<gene>
    <name evidence="2" type="ORF">ODALV1_LOCUS2863</name>
</gene>
<dbReference type="Proteomes" id="UP001642540">
    <property type="component" value="Unassembled WGS sequence"/>
</dbReference>
<comment type="caution">
    <text evidence="2">The sequence shown here is derived from an EMBL/GenBank/DDBJ whole genome shotgun (WGS) entry which is preliminary data.</text>
</comment>
<name>A0ABP1PRC4_9HEXA</name>
<accession>A0ABP1PRC4</accession>
<evidence type="ECO:0000313" key="2">
    <source>
        <dbReference type="EMBL" id="CAL8074356.1"/>
    </source>
</evidence>
<proteinExistence type="predicted"/>